<organism evidence="8 9">
    <name type="scientific">Paenibacillus silvestris</name>
    <dbReference type="NCBI Taxonomy" id="2606219"/>
    <lineage>
        <taxon>Bacteria</taxon>
        <taxon>Bacillati</taxon>
        <taxon>Bacillota</taxon>
        <taxon>Bacilli</taxon>
        <taxon>Bacillales</taxon>
        <taxon>Paenibacillaceae</taxon>
        <taxon>Paenibacillus</taxon>
    </lineage>
</organism>
<sequence length="421" mass="46738">MKVLFVNRTFRNMLIASVASQLGTIIGNIAFAFYLLDRYINMPIYAILAELMYSLPTLVVFFIVGVVADRFDRKKIAENTGWIRAGLTLLLILFIYLNYLPVVFAILFIRSAVAKFFSPAEVSLLQGVLNKEEYLLATGLFQMIFGVFMLFGVSLGGIAYTFLGVIGALCLDVAGFIVSATLMRLSNIHIDIRLPNGRTRLQDIRLSMVIGDFKEGLLYILKNRLLLSIICGYFILGFFNGFFSVLPMLTMKYKLAPDDYKQFASLFAIFLGIGFLVGSMVISSFIKKVKPYRIIIIGLMISGVMVGALGTIQNVWTYLIIVFLAGTVFAPLNIAVGGWVQELIDKTFMGRVTAWVDPLMMLAHSAALSGVAFFYPKVIGLEYLYYSAGIALLLISLMYALTLPLLVREKEQSETSLPATG</sequence>
<dbReference type="Gene3D" id="1.20.1250.20">
    <property type="entry name" value="MFS general substrate transporter like domains"/>
    <property type="match status" value="1"/>
</dbReference>
<evidence type="ECO:0000256" key="6">
    <source>
        <dbReference type="ARBA" id="ARBA00023136"/>
    </source>
</evidence>
<feature type="transmembrane region" description="Helical" evidence="7">
    <location>
        <begin position="42"/>
        <end position="68"/>
    </location>
</feature>
<evidence type="ECO:0000313" key="8">
    <source>
        <dbReference type="EMBL" id="MZQ80591.1"/>
    </source>
</evidence>
<evidence type="ECO:0000256" key="7">
    <source>
        <dbReference type="SAM" id="Phobius"/>
    </source>
</evidence>
<dbReference type="GO" id="GO:0005886">
    <property type="term" value="C:plasma membrane"/>
    <property type="evidence" value="ECO:0007669"/>
    <property type="project" value="UniProtKB-SubCell"/>
</dbReference>
<gene>
    <name evidence="8" type="ORF">GQF01_00270</name>
</gene>
<keyword evidence="4 7" id="KW-0812">Transmembrane</keyword>
<dbReference type="InterPro" id="IPR036259">
    <property type="entry name" value="MFS_trans_sf"/>
</dbReference>
<feature type="transmembrane region" description="Helical" evidence="7">
    <location>
        <begin position="386"/>
        <end position="407"/>
    </location>
</feature>
<keyword evidence="9" id="KW-1185">Reference proteome</keyword>
<dbReference type="CDD" id="cd06173">
    <property type="entry name" value="MFS_MefA_like"/>
    <property type="match status" value="1"/>
</dbReference>
<evidence type="ECO:0000256" key="4">
    <source>
        <dbReference type="ARBA" id="ARBA00022692"/>
    </source>
</evidence>
<evidence type="ECO:0000256" key="2">
    <source>
        <dbReference type="ARBA" id="ARBA00022448"/>
    </source>
</evidence>
<feature type="transmembrane region" description="Helical" evidence="7">
    <location>
        <begin position="294"/>
        <end position="312"/>
    </location>
</feature>
<keyword evidence="6 7" id="KW-0472">Membrane</keyword>
<dbReference type="Proteomes" id="UP000481087">
    <property type="component" value="Unassembled WGS sequence"/>
</dbReference>
<dbReference type="AlphaFoldDB" id="A0A6L8UT17"/>
<dbReference type="GO" id="GO:0022857">
    <property type="term" value="F:transmembrane transporter activity"/>
    <property type="evidence" value="ECO:0007669"/>
    <property type="project" value="InterPro"/>
</dbReference>
<dbReference type="PANTHER" id="PTHR43266">
    <property type="entry name" value="MACROLIDE-EFFLUX PROTEIN"/>
    <property type="match status" value="1"/>
</dbReference>
<comment type="caution">
    <text evidence="8">The sequence shown here is derived from an EMBL/GenBank/DDBJ whole genome shotgun (WGS) entry which is preliminary data.</text>
</comment>
<reference evidence="8 9" key="1">
    <citation type="submission" date="2019-12" db="EMBL/GenBank/DDBJ databases">
        <title>Paenibacillus sp. nov. sp. isolated from soil.</title>
        <authorList>
            <person name="Kim J."/>
            <person name="Jeong S.E."/>
            <person name="Jung H.S."/>
            <person name="Jeon C.O."/>
        </authorList>
    </citation>
    <scope>NUCLEOTIDE SEQUENCE [LARGE SCALE GENOMIC DNA]</scope>
    <source>
        <strain evidence="8 9">5J-6</strain>
    </source>
</reference>
<keyword evidence="3" id="KW-1003">Cell membrane</keyword>
<dbReference type="InterPro" id="IPR011701">
    <property type="entry name" value="MFS"/>
</dbReference>
<feature type="transmembrane region" description="Helical" evidence="7">
    <location>
        <begin position="12"/>
        <end position="36"/>
    </location>
</feature>
<keyword evidence="5 7" id="KW-1133">Transmembrane helix</keyword>
<evidence type="ECO:0000256" key="1">
    <source>
        <dbReference type="ARBA" id="ARBA00004651"/>
    </source>
</evidence>
<feature type="transmembrane region" description="Helical" evidence="7">
    <location>
        <begin position="352"/>
        <end position="374"/>
    </location>
</feature>
<dbReference type="Pfam" id="PF07690">
    <property type="entry name" value="MFS_1"/>
    <property type="match status" value="1"/>
</dbReference>
<evidence type="ECO:0000256" key="5">
    <source>
        <dbReference type="ARBA" id="ARBA00022989"/>
    </source>
</evidence>
<evidence type="ECO:0000256" key="3">
    <source>
        <dbReference type="ARBA" id="ARBA00022475"/>
    </source>
</evidence>
<accession>A0A6L8UT17</accession>
<feature type="transmembrane region" description="Helical" evidence="7">
    <location>
        <begin position="263"/>
        <end position="282"/>
    </location>
</feature>
<dbReference type="SUPFAM" id="SSF103473">
    <property type="entry name" value="MFS general substrate transporter"/>
    <property type="match status" value="1"/>
</dbReference>
<keyword evidence="2" id="KW-0813">Transport</keyword>
<evidence type="ECO:0000313" key="9">
    <source>
        <dbReference type="Proteomes" id="UP000481087"/>
    </source>
</evidence>
<protein>
    <submittedName>
        <fullName evidence="8">MFS transporter</fullName>
    </submittedName>
</protein>
<comment type="subcellular location">
    <subcellularLocation>
        <location evidence="1">Cell membrane</location>
        <topology evidence="1">Multi-pass membrane protein</topology>
    </subcellularLocation>
</comment>
<feature type="transmembrane region" description="Helical" evidence="7">
    <location>
        <begin position="225"/>
        <end position="243"/>
    </location>
</feature>
<proteinExistence type="predicted"/>
<feature type="transmembrane region" description="Helical" evidence="7">
    <location>
        <begin position="318"/>
        <end position="340"/>
    </location>
</feature>
<dbReference type="PANTHER" id="PTHR43266:SF8">
    <property type="entry name" value="MACROLIDE-EFFLUX PROTEIN"/>
    <property type="match status" value="1"/>
</dbReference>
<dbReference type="EMBL" id="WTUZ01000001">
    <property type="protein sequence ID" value="MZQ80591.1"/>
    <property type="molecule type" value="Genomic_DNA"/>
</dbReference>
<name>A0A6L8UT17_9BACL</name>